<evidence type="ECO:0000313" key="4">
    <source>
        <dbReference type="EMBL" id="GBG04981.1"/>
    </source>
</evidence>
<keyword evidence="2" id="KW-0472">Membrane</keyword>
<comment type="similarity">
    <text evidence="1">Belongs to the LytR/CpsA/Psr (LCP) family.</text>
</comment>
<dbReference type="EMBL" id="BFBY01000006">
    <property type="protein sequence ID" value="GBG04981.1"/>
    <property type="molecule type" value="Genomic_DNA"/>
</dbReference>
<reference evidence="5" key="1">
    <citation type="submission" date="2018-03" db="EMBL/GenBank/DDBJ databases">
        <title>New taxa in the Lactobacillus gasseri group.</title>
        <authorList>
            <person name="Tanizawa Y."/>
            <person name="Tohno M."/>
            <person name="Endo A."/>
            <person name="Arita M."/>
        </authorList>
    </citation>
    <scope>NUCLEOTIDE SEQUENCE [LARGE SCALE GENOMIC DNA]</scope>
    <source>
        <strain evidence="5">DSM 24759</strain>
    </source>
</reference>
<evidence type="ECO:0000313" key="5">
    <source>
        <dbReference type="Proteomes" id="UP000257317"/>
    </source>
</evidence>
<accession>A0A2Z6T828</accession>
<name>A0A2Z6T828_9LACO</name>
<dbReference type="AlphaFoldDB" id="A0A2Z6T828"/>
<keyword evidence="2" id="KW-0812">Transmembrane</keyword>
<keyword evidence="2" id="KW-1133">Transmembrane helix</keyword>
<dbReference type="Proteomes" id="UP000257317">
    <property type="component" value="Unassembled WGS sequence"/>
</dbReference>
<gene>
    <name evidence="4" type="primary">lytR</name>
    <name evidence="4" type="ORF">LrDSM24759_08950</name>
</gene>
<dbReference type="Pfam" id="PF03816">
    <property type="entry name" value="LytR_cpsA_psr"/>
    <property type="match status" value="1"/>
</dbReference>
<sequence length="344" mass="38952">MDENKNNNVKKKHHRHHHHRRLRKFWWWLCGIIGVLFIAAVLVGGFMYKNLRDATNSSYSPVAKTNQSNKNRAKLDKLLDEKKPINILLLGTDTGAMGRDYKGRTDTIMMVSINPKTNQTKIVSIPRDMKAKLPGYPEDGFTKINAAYAEGGVAETIKTLDKYYSVPIDGYILVNMEGLVKGVDQVGGIDVVSPLTFNNMGYSFVKGHKYHLNGKKALAFTQTRHGDPNNDYGRQDRERRVIVALLKKSVSPTTLLNQKFMNSMASNMQTDLTMGQMMKIAMNYRKATDHTSTDHAQGKGQMIDTPRFGQMEEEFINQKERQRISNEIRANLGLNKITVVEDGE</sequence>
<dbReference type="RefSeq" id="WP_117118317.1">
    <property type="nucleotide sequence ID" value="NZ_BFBY01000006.1"/>
</dbReference>
<evidence type="ECO:0000259" key="3">
    <source>
        <dbReference type="Pfam" id="PF03816"/>
    </source>
</evidence>
<comment type="caution">
    <text evidence="4">The sequence shown here is derived from an EMBL/GenBank/DDBJ whole genome shotgun (WGS) entry which is preliminary data.</text>
</comment>
<evidence type="ECO:0000256" key="1">
    <source>
        <dbReference type="ARBA" id="ARBA00006068"/>
    </source>
</evidence>
<dbReference type="PANTHER" id="PTHR33392">
    <property type="entry name" value="POLYISOPRENYL-TEICHOIC ACID--PEPTIDOGLYCAN TEICHOIC ACID TRANSFERASE TAGU"/>
    <property type="match status" value="1"/>
</dbReference>
<feature type="transmembrane region" description="Helical" evidence="2">
    <location>
        <begin position="25"/>
        <end position="48"/>
    </location>
</feature>
<dbReference type="InterPro" id="IPR050922">
    <property type="entry name" value="LytR/CpsA/Psr_CW_biosynth"/>
</dbReference>
<dbReference type="NCBIfam" id="TIGR00350">
    <property type="entry name" value="lytR_cpsA_psr"/>
    <property type="match status" value="1"/>
</dbReference>
<dbReference type="OrthoDB" id="27330at2"/>
<protein>
    <submittedName>
        <fullName evidence="4">LytR family transcriptional regulator</fullName>
    </submittedName>
</protein>
<organism evidence="4 5">
    <name type="scientific">Lactobacillus rodentium</name>
    <dbReference type="NCBI Taxonomy" id="947835"/>
    <lineage>
        <taxon>Bacteria</taxon>
        <taxon>Bacillati</taxon>
        <taxon>Bacillota</taxon>
        <taxon>Bacilli</taxon>
        <taxon>Lactobacillales</taxon>
        <taxon>Lactobacillaceae</taxon>
        <taxon>Lactobacillus</taxon>
    </lineage>
</organism>
<dbReference type="InterPro" id="IPR004474">
    <property type="entry name" value="LytR_CpsA_psr"/>
</dbReference>
<dbReference type="PANTHER" id="PTHR33392:SF6">
    <property type="entry name" value="POLYISOPRENYL-TEICHOIC ACID--PEPTIDOGLYCAN TEICHOIC ACID TRANSFERASE TAGU"/>
    <property type="match status" value="1"/>
</dbReference>
<feature type="domain" description="Cell envelope-related transcriptional attenuator" evidence="3">
    <location>
        <begin position="104"/>
        <end position="249"/>
    </location>
</feature>
<keyword evidence="5" id="KW-1185">Reference proteome</keyword>
<evidence type="ECO:0000256" key="2">
    <source>
        <dbReference type="SAM" id="Phobius"/>
    </source>
</evidence>
<proteinExistence type="inferred from homology"/>
<dbReference type="Gene3D" id="3.40.630.190">
    <property type="entry name" value="LCP protein"/>
    <property type="match status" value="1"/>
</dbReference>